<dbReference type="EMBL" id="JBEHHI010000001">
    <property type="protein sequence ID" value="MEX5727738.1"/>
    <property type="molecule type" value="Genomic_DNA"/>
</dbReference>
<proteinExistence type="predicted"/>
<dbReference type="InterPro" id="IPR019587">
    <property type="entry name" value="Polyketide_cyclase/dehydratase"/>
</dbReference>
<sequence>MKFSTREDIEAPIEKVFAHLSDFETHERAVLHRGAQVTRIDCLAAPGAGMCWLTRFEFRGKPREVETELTEYTPDEAMELKAESSGLVGITRIDLVALSPRKTRLAVSLDVKPQTISARLVLQGLRLAKSNLSDRFKTGIARYGRYIEGA</sequence>
<comment type="caution">
    <text evidence="1">The sequence shown here is derived from an EMBL/GenBank/DDBJ whole genome shotgun (WGS) entry which is preliminary data.</text>
</comment>
<organism evidence="1 2">
    <name type="scientific">Rhodovulum iodosum</name>
    <dbReference type="NCBI Taxonomy" id="68291"/>
    <lineage>
        <taxon>Bacteria</taxon>
        <taxon>Pseudomonadati</taxon>
        <taxon>Pseudomonadota</taxon>
        <taxon>Alphaproteobacteria</taxon>
        <taxon>Rhodobacterales</taxon>
        <taxon>Paracoccaceae</taxon>
        <taxon>Rhodovulum</taxon>
    </lineage>
</organism>
<dbReference type="SUPFAM" id="SSF55961">
    <property type="entry name" value="Bet v1-like"/>
    <property type="match status" value="1"/>
</dbReference>
<dbReference type="Pfam" id="PF10604">
    <property type="entry name" value="Polyketide_cyc2"/>
    <property type="match status" value="1"/>
</dbReference>
<evidence type="ECO:0008006" key="3">
    <source>
        <dbReference type="Google" id="ProtNLM"/>
    </source>
</evidence>
<name>A0ABV3XTR4_9RHOB</name>
<dbReference type="Gene3D" id="3.30.530.20">
    <property type="match status" value="1"/>
</dbReference>
<accession>A0ABV3XTR4</accession>
<dbReference type="RefSeq" id="WP_125405840.1">
    <property type="nucleotide sequence ID" value="NZ_JBEHHI010000001.1"/>
</dbReference>
<reference evidence="1 2" key="1">
    <citation type="submission" date="2024-06" db="EMBL/GenBank/DDBJ databases">
        <title>Genome of Rhodovulum iodosum, a marine photoferrotroph.</title>
        <authorList>
            <person name="Bianchini G."/>
            <person name="Nikeleit V."/>
            <person name="Kappler A."/>
            <person name="Bryce C."/>
            <person name="Sanchez-Baracaldo P."/>
        </authorList>
    </citation>
    <scope>NUCLEOTIDE SEQUENCE [LARGE SCALE GENOMIC DNA]</scope>
    <source>
        <strain evidence="1 2">UT/N1</strain>
    </source>
</reference>
<dbReference type="InterPro" id="IPR023393">
    <property type="entry name" value="START-like_dom_sf"/>
</dbReference>
<evidence type="ECO:0000313" key="2">
    <source>
        <dbReference type="Proteomes" id="UP001560019"/>
    </source>
</evidence>
<evidence type="ECO:0000313" key="1">
    <source>
        <dbReference type="EMBL" id="MEX5727738.1"/>
    </source>
</evidence>
<protein>
    <recommendedName>
        <fullName evidence="3">SRPBCC family protein</fullName>
    </recommendedName>
</protein>
<dbReference type="CDD" id="cd07812">
    <property type="entry name" value="SRPBCC"/>
    <property type="match status" value="1"/>
</dbReference>
<keyword evidence="2" id="KW-1185">Reference proteome</keyword>
<gene>
    <name evidence="1" type="ORF">Ga0609869_001091</name>
</gene>
<dbReference type="Proteomes" id="UP001560019">
    <property type="component" value="Unassembled WGS sequence"/>
</dbReference>